<evidence type="ECO:0000256" key="5">
    <source>
        <dbReference type="ARBA" id="ARBA00023136"/>
    </source>
</evidence>
<keyword evidence="2" id="KW-0997">Cell inner membrane</keyword>
<dbReference type="RefSeq" id="WP_188752631.1">
    <property type="nucleotide sequence ID" value="NZ_BMIK01000013.1"/>
</dbReference>
<keyword evidence="4" id="KW-0808">Transferase</keyword>
<organism evidence="6 7">
    <name type="scientific">Parapedobacter defluvii</name>
    <dbReference type="NCBI Taxonomy" id="2045106"/>
    <lineage>
        <taxon>Bacteria</taxon>
        <taxon>Pseudomonadati</taxon>
        <taxon>Bacteroidota</taxon>
        <taxon>Sphingobacteriia</taxon>
        <taxon>Sphingobacteriales</taxon>
        <taxon>Sphingobacteriaceae</taxon>
        <taxon>Parapedobacter</taxon>
    </lineage>
</organism>
<evidence type="ECO:0000256" key="4">
    <source>
        <dbReference type="ARBA" id="ARBA00022679"/>
    </source>
</evidence>
<sequence length="395" mass="46077">MKILHLISDSLFTDYVIEFFEGVKKGSNIFLISVPSNNYDFVFAKKYQSKNVIVAKKNSNHYNSVIEESNADIILIHCLHNYKASLIAKRTKKPHQIYAWFAWGTDLNWIPGFHRQLFYERTRHALFKSSFFSFFNLKSVAKNIYYSMVSRSIMARYKVAVEKIDFCATVIPIEFDLIKHRLGTVFRAERVSFSYATLENSFGSHLEHANRDLGTSILVGNSASPTSNHIDVFYRLRDFSIEKRKIIVPLNYGEYDLYKKEVLKFGRQLFPQNFFPLTEKILSKEDYIQLLKSCNVAIMAHERQQAVGNIIILMWLGVKLFLSERSPVYIFFKRKGLRVFSYQSDLAAELLIPLNEEDIATNRKVLYELYGTENVKNKLVQTLNIFEKAVREREV</sequence>
<accession>A0ABQ1MD87</accession>
<keyword evidence="3" id="KW-0328">Glycosyltransferase</keyword>
<evidence type="ECO:0000313" key="7">
    <source>
        <dbReference type="Proteomes" id="UP000597338"/>
    </source>
</evidence>
<evidence type="ECO:0000256" key="2">
    <source>
        <dbReference type="ARBA" id="ARBA00022519"/>
    </source>
</evidence>
<gene>
    <name evidence="6" type="ORF">GCM10011386_33750</name>
</gene>
<dbReference type="EMBL" id="BMIK01000013">
    <property type="protein sequence ID" value="GGC38886.1"/>
    <property type="molecule type" value="Genomic_DNA"/>
</dbReference>
<reference evidence="7" key="1">
    <citation type="journal article" date="2019" name="Int. J. Syst. Evol. Microbiol.">
        <title>The Global Catalogue of Microorganisms (GCM) 10K type strain sequencing project: providing services to taxonomists for standard genome sequencing and annotation.</title>
        <authorList>
            <consortium name="The Broad Institute Genomics Platform"/>
            <consortium name="The Broad Institute Genome Sequencing Center for Infectious Disease"/>
            <person name="Wu L."/>
            <person name="Ma J."/>
        </authorList>
    </citation>
    <scope>NUCLEOTIDE SEQUENCE [LARGE SCALE GENOMIC DNA]</scope>
    <source>
        <strain evidence="7">CGMCC 1.15342</strain>
    </source>
</reference>
<dbReference type="Pfam" id="PF07429">
    <property type="entry name" value="Glyco_transf_56"/>
    <property type="match status" value="1"/>
</dbReference>
<evidence type="ECO:0000256" key="3">
    <source>
        <dbReference type="ARBA" id="ARBA00022676"/>
    </source>
</evidence>
<dbReference type="Proteomes" id="UP000597338">
    <property type="component" value="Unassembled WGS sequence"/>
</dbReference>
<evidence type="ECO:0000313" key="6">
    <source>
        <dbReference type="EMBL" id="GGC38886.1"/>
    </source>
</evidence>
<protein>
    <recommendedName>
        <fullName evidence="8">4-alpha-L-fucosyltransferase glycosyl transferase group 56</fullName>
    </recommendedName>
</protein>
<evidence type="ECO:0008006" key="8">
    <source>
        <dbReference type="Google" id="ProtNLM"/>
    </source>
</evidence>
<keyword evidence="5" id="KW-0472">Membrane</keyword>
<keyword evidence="1" id="KW-1003">Cell membrane</keyword>
<proteinExistence type="predicted"/>
<comment type="caution">
    <text evidence="6">The sequence shown here is derived from an EMBL/GenBank/DDBJ whole genome shotgun (WGS) entry which is preliminary data.</text>
</comment>
<keyword evidence="7" id="KW-1185">Reference proteome</keyword>
<name>A0ABQ1MD87_9SPHI</name>
<evidence type="ECO:0000256" key="1">
    <source>
        <dbReference type="ARBA" id="ARBA00022475"/>
    </source>
</evidence>
<dbReference type="InterPro" id="IPR009993">
    <property type="entry name" value="WecF"/>
</dbReference>